<evidence type="ECO:0008006" key="3">
    <source>
        <dbReference type="Google" id="ProtNLM"/>
    </source>
</evidence>
<protein>
    <recommendedName>
        <fullName evidence="3">YncE family protein</fullName>
    </recommendedName>
</protein>
<dbReference type="Proteomes" id="UP000598775">
    <property type="component" value="Unassembled WGS sequence"/>
</dbReference>
<proteinExistence type="predicted"/>
<reference evidence="1 2" key="1">
    <citation type="journal article" date="2014" name="Int. J. Syst. Evol. Microbiol.">
        <title>Complete genome sequence of Corynebacterium casei LMG S-19264T (=DSM 44701T), isolated from a smear-ripened cheese.</title>
        <authorList>
            <consortium name="US DOE Joint Genome Institute (JGI-PGF)"/>
            <person name="Walter F."/>
            <person name="Albersmeier A."/>
            <person name="Kalinowski J."/>
            <person name="Ruckert C."/>
        </authorList>
    </citation>
    <scope>NUCLEOTIDE SEQUENCE [LARGE SCALE GENOMIC DNA]</scope>
    <source>
        <strain evidence="1 2">CGMCC 1.12976</strain>
    </source>
</reference>
<dbReference type="SUPFAM" id="SSF50974">
    <property type="entry name" value="Nitrous oxide reductase, N-terminal domain"/>
    <property type="match status" value="1"/>
</dbReference>
<dbReference type="AlphaFoldDB" id="A0A917EVN0"/>
<comment type="caution">
    <text evidence="1">The sequence shown here is derived from an EMBL/GenBank/DDBJ whole genome shotgun (WGS) entry which is preliminary data.</text>
</comment>
<dbReference type="InterPro" id="IPR015943">
    <property type="entry name" value="WD40/YVTN_repeat-like_dom_sf"/>
</dbReference>
<sequence>MLALILFAVPHTARAEGDGESTHTAARITLPVGMSSMATGVASDPKAHILYTADHDQVLAVNELTGVITVFGLGLGGPVDAVAVDPDYDEVFATQTDEYGNTWVHVFAGSAHSNIATIPVPGGASALAVDHRTHTLVAVGYGSGGTGSAGTLTFINEDTNSVSSTLAIGRDPEAVAIDQFARVAYATSQVDNSVWVIDLDGRAVKSVVAVGGAPAGVAVDQVSHEAFVTNWADDSVSVITSIHSPLGEDPVYSVAETIGVPDQPWGVAVDSSTQLVYVAPEGAHAVTMINERSGAISESVGPVDGNPWFVAVDETLHAAFVTSRSGTAIVVVSTAPELAPSPTCTLSWC</sequence>
<evidence type="ECO:0000313" key="2">
    <source>
        <dbReference type="Proteomes" id="UP000598775"/>
    </source>
</evidence>
<name>A0A917EVN0_9MICO</name>
<evidence type="ECO:0000313" key="1">
    <source>
        <dbReference type="EMBL" id="GGF11937.1"/>
    </source>
</evidence>
<dbReference type="InterPro" id="IPR011964">
    <property type="entry name" value="YVTN_b-propeller_repeat"/>
</dbReference>
<gene>
    <name evidence="1" type="ORF">GCM10011399_02300</name>
</gene>
<dbReference type="InterPro" id="IPR011045">
    <property type="entry name" value="N2O_reductase_N"/>
</dbReference>
<dbReference type="NCBIfam" id="TIGR02276">
    <property type="entry name" value="beta_rpt_yvtn"/>
    <property type="match status" value="1"/>
</dbReference>
<dbReference type="EMBL" id="BMGP01000001">
    <property type="protein sequence ID" value="GGF11937.1"/>
    <property type="molecule type" value="Genomic_DNA"/>
</dbReference>
<dbReference type="Gene3D" id="2.130.10.10">
    <property type="entry name" value="YVTN repeat-like/Quinoprotein amine dehydrogenase"/>
    <property type="match status" value="3"/>
</dbReference>
<dbReference type="PANTHER" id="PTHR47197">
    <property type="entry name" value="PROTEIN NIRF"/>
    <property type="match status" value="1"/>
</dbReference>
<keyword evidence="2" id="KW-1185">Reference proteome</keyword>
<dbReference type="PANTHER" id="PTHR47197:SF3">
    <property type="entry name" value="DIHYDRO-HEME D1 DEHYDROGENASE"/>
    <property type="match status" value="1"/>
</dbReference>
<organism evidence="1 2">
    <name type="scientific">Subtercola lobariae</name>
    <dbReference type="NCBI Taxonomy" id="1588641"/>
    <lineage>
        <taxon>Bacteria</taxon>
        <taxon>Bacillati</taxon>
        <taxon>Actinomycetota</taxon>
        <taxon>Actinomycetes</taxon>
        <taxon>Micrococcales</taxon>
        <taxon>Microbacteriaceae</taxon>
        <taxon>Subtercola</taxon>
    </lineage>
</organism>
<dbReference type="InterPro" id="IPR051200">
    <property type="entry name" value="Host-pathogen_enzymatic-act"/>
</dbReference>
<accession>A0A917EVN0</accession>